<keyword evidence="2" id="KW-0378">Hydrolase</keyword>
<dbReference type="SMART" id="SM00645">
    <property type="entry name" value="Pept_C1"/>
    <property type="match status" value="1"/>
</dbReference>
<proteinExistence type="predicted"/>
<evidence type="ECO:0000256" key="1">
    <source>
        <dbReference type="ARBA" id="ARBA00022670"/>
    </source>
</evidence>
<organism evidence="5 6">
    <name type="scientific">Cucurbita argyrosperma subsp. sororia</name>
    <dbReference type="NCBI Taxonomy" id="37648"/>
    <lineage>
        <taxon>Eukaryota</taxon>
        <taxon>Viridiplantae</taxon>
        <taxon>Streptophyta</taxon>
        <taxon>Embryophyta</taxon>
        <taxon>Tracheophyta</taxon>
        <taxon>Spermatophyta</taxon>
        <taxon>Magnoliopsida</taxon>
        <taxon>eudicotyledons</taxon>
        <taxon>Gunneridae</taxon>
        <taxon>Pentapetalae</taxon>
        <taxon>rosids</taxon>
        <taxon>fabids</taxon>
        <taxon>Cucurbitales</taxon>
        <taxon>Cucurbitaceae</taxon>
        <taxon>Cucurbiteae</taxon>
        <taxon>Cucurbita</taxon>
    </lineage>
</organism>
<feature type="domain" description="Peptidase C1A papain C-terminal" evidence="4">
    <location>
        <begin position="39"/>
        <end position="148"/>
    </location>
</feature>
<dbReference type="Pfam" id="PF00112">
    <property type="entry name" value="Peptidase_C1"/>
    <property type="match status" value="1"/>
</dbReference>
<dbReference type="EMBL" id="JAGKQH010000019">
    <property type="protein sequence ID" value="KAG6572184.1"/>
    <property type="molecule type" value="Genomic_DNA"/>
</dbReference>
<evidence type="ECO:0000259" key="4">
    <source>
        <dbReference type="SMART" id="SM00645"/>
    </source>
</evidence>
<protein>
    <submittedName>
        <fullName evidence="5">Cysteine protease XCP1</fullName>
    </submittedName>
</protein>
<evidence type="ECO:0000313" key="5">
    <source>
        <dbReference type="EMBL" id="KAG6572184.1"/>
    </source>
</evidence>
<dbReference type="InterPro" id="IPR013128">
    <property type="entry name" value="Peptidase_C1A"/>
</dbReference>
<dbReference type="AlphaFoldDB" id="A0AAV6LXY1"/>
<name>A0AAV6LXY1_9ROSI</name>
<keyword evidence="6" id="KW-1185">Reference proteome</keyword>
<dbReference type="PANTHER" id="PTHR12411">
    <property type="entry name" value="CYSTEINE PROTEASE FAMILY C1-RELATED"/>
    <property type="match status" value="1"/>
</dbReference>
<accession>A0AAV6LXY1</accession>
<evidence type="ECO:0000313" key="6">
    <source>
        <dbReference type="Proteomes" id="UP000685013"/>
    </source>
</evidence>
<keyword evidence="1 5" id="KW-0645">Protease</keyword>
<dbReference type="InterPro" id="IPR000668">
    <property type="entry name" value="Peptidase_C1A_C"/>
</dbReference>
<dbReference type="GO" id="GO:0008234">
    <property type="term" value="F:cysteine-type peptidase activity"/>
    <property type="evidence" value="ECO:0007669"/>
    <property type="project" value="UniProtKB-KW"/>
</dbReference>
<evidence type="ECO:0000256" key="2">
    <source>
        <dbReference type="ARBA" id="ARBA00022801"/>
    </source>
</evidence>
<dbReference type="GO" id="GO:0006508">
    <property type="term" value="P:proteolysis"/>
    <property type="evidence" value="ECO:0007669"/>
    <property type="project" value="UniProtKB-KW"/>
</dbReference>
<sequence>MNFADLSHEEYKSKYFGPNVEFPRKRSTHGFSYRDVEDLLESVDWRSREAVTPVKNQGSCGSFGAFSTVAAVESINQIAWSTMTEASTMDAMAGWFHQDQTVKSLGCPSTSRGIFTGRCGTDMEHGVTAGGYGSSQGTNYIYSKEFIWTKLERMDILG</sequence>
<gene>
    <name evidence="5" type="primary">XCP1</name>
    <name evidence="5" type="ORF">SDJN03_28912</name>
</gene>
<feature type="non-terminal residue" evidence="5">
    <location>
        <position position="1"/>
    </location>
</feature>
<reference evidence="5 6" key="1">
    <citation type="journal article" date="2021" name="Hortic Res">
        <title>The domestication of Cucurbita argyrosperma as revealed by the genome of its wild relative.</title>
        <authorList>
            <person name="Barrera-Redondo J."/>
            <person name="Sanchez-de la Vega G."/>
            <person name="Aguirre-Liguori J.A."/>
            <person name="Castellanos-Morales G."/>
            <person name="Gutierrez-Guerrero Y.T."/>
            <person name="Aguirre-Dugua X."/>
            <person name="Aguirre-Planter E."/>
            <person name="Tenaillon M.I."/>
            <person name="Lira-Saade R."/>
            <person name="Eguiarte L.E."/>
        </authorList>
    </citation>
    <scope>NUCLEOTIDE SEQUENCE [LARGE SCALE GENOMIC DNA]</scope>
    <source>
        <strain evidence="5">JBR-2021</strain>
    </source>
</reference>
<evidence type="ECO:0000256" key="3">
    <source>
        <dbReference type="ARBA" id="ARBA00022807"/>
    </source>
</evidence>
<comment type="caution">
    <text evidence="5">The sequence shown here is derived from an EMBL/GenBank/DDBJ whole genome shotgun (WGS) entry which is preliminary data.</text>
</comment>
<dbReference type="Proteomes" id="UP000685013">
    <property type="component" value="Chromosome 19"/>
</dbReference>
<keyword evidence="3" id="KW-0788">Thiol protease</keyword>